<accession>A0ABS2DI61</accession>
<organism evidence="20 21">
    <name type="scientific">Bacillus suaedaesalsae</name>
    <dbReference type="NCBI Taxonomy" id="2810349"/>
    <lineage>
        <taxon>Bacteria</taxon>
        <taxon>Bacillati</taxon>
        <taxon>Bacillota</taxon>
        <taxon>Bacilli</taxon>
        <taxon>Bacillales</taxon>
        <taxon>Bacillaceae</taxon>
        <taxon>Bacillus</taxon>
    </lineage>
</organism>
<keyword evidence="4" id="KW-0479">Metal-binding</keyword>
<evidence type="ECO:0000259" key="17">
    <source>
        <dbReference type="PROSITE" id="PS50967"/>
    </source>
</evidence>
<evidence type="ECO:0000256" key="4">
    <source>
        <dbReference type="ARBA" id="ARBA00022723"/>
    </source>
</evidence>
<dbReference type="Gene3D" id="1.10.10.10">
    <property type="entry name" value="Winged helix-like DNA-binding domain superfamily/Winged helix DNA-binding domain"/>
    <property type="match status" value="1"/>
</dbReference>
<evidence type="ECO:0000256" key="8">
    <source>
        <dbReference type="ARBA" id="ARBA00022806"/>
    </source>
</evidence>
<keyword evidence="10" id="KW-0067">ATP-binding</keyword>
<dbReference type="CDD" id="cd18794">
    <property type="entry name" value="SF2_C_RecQ"/>
    <property type="match status" value="1"/>
</dbReference>
<dbReference type="GO" id="GO:0016787">
    <property type="term" value="F:hydrolase activity"/>
    <property type="evidence" value="ECO:0007669"/>
    <property type="project" value="UniProtKB-KW"/>
</dbReference>
<keyword evidence="12" id="KW-0233">DNA recombination</keyword>
<evidence type="ECO:0000256" key="5">
    <source>
        <dbReference type="ARBA" id="ARBA00022741"/>
    </source>
</evidence>
<dbReference type="Gene3D" id="3.40.50.300">
    <property type="entry name" value="P-loop containing nucleotide triphosphate hydrolases"/>
    <property type="match status" value="2"/>
</dbReference>
<comment type="catalytic activity">
    <reaction evidence="15">
        <text>Couples ATP hydrolysis with the unwinding of duplex DNA by translocating in the 3'-5' direction.</text>
        <dbReference type="EC" id="5.6.2.4"/>
    </reaction>
</comment>
<dbReference type="InterPro" id="IPR036388">
    <property type="entry name" value="WH-like_DNA-bd_sf"/>
</dbReference>
<evidence type="ECO:0000313" key="20">
    <source>
        <dbReference type="EMBL" id="MBM6618138.1"/>
    </source>
</evidence>
<keyword evidence="7 20" id="KW-0378">Hydrolase</keyword>
<dbReference type="Pfam" id="PF00270">
    <property type="entry name" value="DEAD"/>
    <property type="match status" value="1"/>
</dbReference>
<dbReference type="InterPro" id="IPR001650">
    <property type="entry name" value="Helicase_C-like"/>
</dbReference>
<dbReference type="PROSITE" id="PS50967">
    <property type="entry name" value="HRDC"/>
    <property type="match status" value="1"/>
</dbReference>
<dbReference type="InterPro" id="IPR027417">
    <property type="entry name" value="P-loop_NTPase"/>
</dbReference>
<evidence type="ECO:0000259" key="19">
    <source>
        <dbReference type="PROSITE" id="PS51194"/>
    </source>
</evidence>
<protein>
    <recommendedName>
        <fullName evidence="16">DNA helicase RecQ</fullName>
        <ecNumber evidence="16">5.6.2.4</ecNumber>
    </recommendedName>
</protein>
<evidence type="ECO:0000256" key="1">
    <source>
        <dbReference type="ARBA" id="ARBA00001946"/>
    </source>
</evidence>
<dbReference type="InterPro" id="IPR010997">
    <property type="entry name" value="HRDC-like_sf"/>
</dbReference>
<dbReference type="SUPFAM" id="SSF52540">
    <property type="entry name" value="P-loop containing nucleoside triphosphate hydrolases"/>
    <property type="match status" value="1"/>
</dbReference>
<dbReference type="PROSITE" id="PS51192">
    <property type="entry name" value="HELICASE_ATP_BIND_1"/>
    <property type="match status" value="1"/>
</dbReference>
<dbReference type="InterPro" id="IPR032284">
    <property type="entry name" value="RecQ_Zn-bd"/>
</dbReference>
<evidence type="ECO:0000256" key="2">
    <source>
        <dbReference type="ARBA" id="ARBA00001947"/>
    </source>
</evidence>
<keyword evidence="8 20" id="KW-0347">Helicase</keyword>
<comment type="similarity">
    <text evidence="3">Belongs to the helicase family. RecQ subfamily.</text>
</comment>
<evidence type="ECO:0000256" key="13">
    <source>
        <dbReference type="ARBA" id="ARBA00023204"/>
    </source>
</evidence>
<dbReference type="Pfam" id="PF14493">
    <property type="entry name" value="HTH_40"/>
    <property type="match status" value="1"/>
</dbReference>
<feature type="domain" description="Helicase ATP-binding" evidence="18">
    <location>
        <begin position="26"/>
        <end position="195"/>
    </location>
</feature>
<dbReference type="RefSeq" id="WP_204203666.1">
    <property type="nucleotide sequence ID" value="NZ_JAFELM010000030.1"/>
</dbReference>
<evidence type="ECO:0000256" key="10">
    <source>
        <dbReference type="ARBA" id="ARBA00022840"/>
    </source>
</evidence>
<keyword evidence="11" id="KW-0238">DNA-binding</keyword>
<dbReference type="PANTHER" id="PTHR13710:SF105">
    <property type="entry name" value="ATP-DEPENDENT DNA HELICASE Q1"/>
    <property type="match status" value="1"/>
</dbReference>
<dbReference type="Proteomes" id="UP001518925">
    <property type="component" value="Unassembled WGS sequence"/>
</dbReference>
<dbReference type="InterPro" id="IPR006293">
    <property type="entry name" value="DNA_helicase_ATP-dep_RecQ_bac"/>
</dbReference>
<dbReference type="GO" id="GO:0003678">
    <property type="term" value="F:DNA helicase activity"/>
    <property type="evidence" value="ECO:0007669"/>
    <property type="project" value="UniProtKB-EC"/>
</dbReference>
<dbReference type="InterPro" id="IPR002121">
    <property type="entry name" value="HRDC_dom"/>
</dbReference>
<evidence type="ECO:0000256" key="3">
    <source>
        <dbReference type="ARBA" id="ARBA00005446"/>
    </source>
</evidence>
<dbReference type="SMART" id="SM00341">
    <property type="entry name" value="HRDC"/>
    <property type="match status" value="1"/>
</dbReference>
<feature type="domain" description="Helicase C-terminal" evidence="19">
    <location>
        <begin position="219"/>
        <end position="366"/>
    </location>
</feature>
<dbReference type="NCBIfam" id="TIGR01389">
    <property type="entry name" value="recQ"/>
    <property type="match status" value="1"/>
</dbReference>
<evidence type="ECO:0000256" key="11">
    <source>
        <dbReference type="ARBA" id="ARBA00023125"/>
    </source>
</evidence>
<dbReference type="Pfam" id="PF09382">
    <property type="entry name" value="RQC"/>
    <property type="match status" value="1"/>
</dbReference>
<dbReference type="SUPFAM" id="SSF47819">
    <property type="entry name" value="HRDC-like"/>
    <property type="match status" value="1"/>
</dbReference>
<dbReference type="EMBL" id="JAFELM010000030">
    <property type="protein sequence ID" value="MBM6618138.1"/>
    <property type="molecule type" value="Genomic_DNA"/>
</dbReference>
<evidence type="ECO:0000256" key="16">
    <source>
        <dbReference type="NCBIfam" id="TIGR01389"/>
    </source>
</evidence>
<keyword evidence="5" id="KW-0547">Nucleotide-binding</keyword>
<comment type="cofactor">
    <cofactor evidence="2">
        <name>Zn(2+)</name>
        <dbReference type="ChEBI" id="CHEBI:29105"/>
    </cofactor>
</comment>
<proteinExistence type="inferred from homology"/>
<dbReference type="Pfam" id="PF00271">
    <property type="entry name" value="Helicase_C"/>
    <property type="match status" value="1"/>
</dbReference>
<keyword evidence="6" id="KW-0227">DNA damage</keyword>
<dbReference type="SMART" id="SM00490">
    <property type="entry name" value="HELICc"/>
    <property type="match status" value="1"/>
</dbReference>
<keyword evidence="21" id="KW-1185">Reference proteome</keyword>
<dbReference type="SMART" id="SM00956">
    <property type="entry name" value="RQC"/>
    <property type="match status" value="1"/>
</dbReference>
<dbReference type="Pfam" id="PF00570">
    <property type="entry name" value="HRDC"/>
    <property type="match status" value="1"/>
</dbReference>
<keyword evidence="9" id="KW-0862">Zinc</keyword>
<evidence type="ECO:0000313" key="21">
    <source>
        <dbReference type="Proteomes" id="UP001518925"/>
    </source>
</evidence>
<reference evidence="20 21" key="1">
    <citation type="submission" date="2021-02" db="EMBL/GenBank/DDBJ databases">
        <title>Bacillus sp. RD4P76, an endophyte from a halophyte.</title>
        <authorList>
            <person name="Sun J.-Q."/>
        </authorList>
    </citation>
    <scope>NUCLEOTIDE SEQUENCE [LARGE SCALE GENOMIC DNA]</scope>
    <source>
        <strain evidence="20 21">RD4P76</strain>
    </source>
</reference>
<dbReference type="InterPro" id="IPR018982">
    <property type="entry name" value="RQC_domain"/>
</dbReference>
<dbReference type="InterPro" id="IPR029491">
    <property type="entry name" value="Helicase_HTH"/>
</dbReference>
<dbReference type="EC" id="5.6.2.4" evidence="16"/>
<evidence type="ECO:0000256" key="14">
    <source>
        <dbReference type="ARBA" id="ARBA00023235"/>
    </source>
</evidence>
<dbReference type="SUPFAM" id="SSF46785">
    <property type="entry name" value="Winged helix' DNA-binding domain"/>
    <property type="match status" value="1"/>
</dbReference>
<dbReference type="NCBIfam" id="TIGR00614">
    <property type="entry name" value="recQ_fam"/>
    <property type="match status" value="1"/>
</dbReference>
<keyword evidence="13" id="KW-0234">DNA repair</keyword>
<name>A0ABS2DI61_9BACI</name>
<dbReference type="PROSITE" id="PS51194">
    <property type="entry name" value="HELICASE_CTER"/>
    <property type="match status" value="1"/>
</dbReference>
<keyword evidence="14" id="KW-0413">Isomerase</keyword>
<dbReference type="CDD" id="cd17920">
    <property type="entry name" value="DEXHc_RecQ"/>
    <property type="match status" value="1"/>
</dbReference>
<gene>
    <name evidence="20" type="primary">recQ</name>
    <name evidence="20" type="ORF">JR050_10755</name>
</gene>
<evidence type="ECO:0000256" key="9">
    <source>
        <dbReference type="ARBA" id="ARBA00022833"/>
    </source>
</evidence>
<dbReference type="Pfam" id="PF16124">
    <property type="entry name" value="RecQ_Zn_bind"/>
    <property type="match status" value="1"/>
</dbReference>
<dbReference type="PANTHER" id="PTHR13710">
    <property type="entry name" value="DNA HELICASE RECQ FAMILY MEMBER"/>
    <property type="match status" value="1"/>
</dbReference>
<comment type="cofactor">
    <cofactor evidence="1">
        <name>Mg(2+)</name>
        <dbReference type="ChEBI" id="CHEBI:18420"/>
    </cofactor>
</comment>
<evidence type="ECO:0000256" key="15">
    <source>
        <dbReference type="ARBA" id="ARBA00034617"/>
    </source>
</evidence>
<evidence type="ECO:0000256" key="12">
    <source>
        <dbReference type="ARBA" id="ARBA00023172"/>
    </source>
</evidence>
<dbReference type="InterPro" id="IPR011545">
    <property type="entry name" value="DEAD/DEAH_box_helicase_dom"/>
</dbReference>
<evidence type="ECO:0000259" key="18">
    <source>
        <dbReference type="PROSITE" id="PS51192"/>
    </source>
</evidence>
<dbReference type="InterPro" id="IPR004589">
    <property type="entry name" value="DNA_helicase_ATP-dep_RecQ"/>
</dbReference>
<feature type="domain" description="HRDC" evidence="17">
    <location>
        <begin position="515"/>
        <end position="595"/>
    </location>
</feature>
<dbReference type="SMART" id="SM00487">
    <property type="entry name" value="DEXDc"/>
    <property type="match status" value="1"/>
</dbReference>
<dbReference type="InterPro" id="IPR014001">
    <property type="entry name" value="Helicase_ATP-bd"/>
</dbReference>
<dbReference type="Gene3D" id="1.10.150.80">
    <property type="entry name" value="HRDC domain"/>
    <property type="match status" value="1"/>
</dbReference>
<evidence type="ECO:0000256" key="6">
    <source>
        <dbReference type="ARBA" id="ARBA00022763"/>
    </source>
</evidence>
<comment type="caution">
    <text evidence="20">The sequence shown here is derived from an EMBL/GenBank/DDBJ whole genome shotgun (WGS) entry which is preliminary data.</text>
</comment>
<dbReference type="InterPro" id="IPR036390">
    <property type="entry name" value="WH_DNA-bd_sf"/>
</dbReference>
<evidence type="ECO:0000256" key="7">
    <source>
        <dbReference type="ARBA" id="ARBA00022801"/>
    </source>
</evidence>
<sequence length="709" mass="81293">MMQEAEGLLKKYYGYDSFRNGQASAIQNVLEGRNSLVLMPTGGGKSICYQVPALMMDGITIVISPLISLMKDQVDSLLSIGISATFINSSLSQQEVYARIESARNGEYKLIYIAPERFESPQFCSLIENLHISIIAIDEAHCISQWGHDFRPSYRTLSHVIQDLPMRPVIIALTATATKDVIHDISSLLYINEDDVFATGFKRENLMLSVEKGVDKLSVIKDLLQKYKETSGIIYASTRKDVEKLYEYIKKLGFSVAKYHAGLNDNERKEAQEAYLFDQVQVMVATNAFGMGINKSNVRFVIHYQLPKNIEAYYQEAGRAGRDGEPSECTLLFSPQDVQLQKFLIEQNQMNSERKQQDYRKLQAMIDFCHTEQCLQHHLLHYFGDEHAQMRCENCSNCKDNREKIDITKEAQIIFSCIKRMKERFGVTLVAQVLKGSKNKRIMELGFHDLSTYGLLSKYTEKELSTTIQYLIAEGYLVLSEGQYPTLSLTNESRPVLLGEKLVYKRAAMIKRDKVVVDDELFNRLRAARKEISTDEKIPPFVVFSDRTLRELCEMQPLTMEELLHVKGIGEQKRERYGEKILTIIHEYVEEFGVSKKSEPIIKTKKETKPSYLETYEMYTERKSLNEIAKARELSLITIQNHIVQAAEEGLFTTWDDVFTPEEEALIIEKAMETGSDKLRPIKDLLPDEIDYFQIKMALTKLNLQAEIV</sequence>
<dbReference type="InterPro" id="IPR044876">
    <property type="entry name" value="HRDC_dom_sf"/>
</dbReference>